<gene>
    <name evidence="2" type="ORF">FQA47_022271</name>
</gene>
<dbReference type="EMBL" id="WKFB01001011">
    <property type="protein sequence ID" value="KAF6716036.1"/>
    <property type="molecule type" value="Genomic_DNA"/>
</dbReference>
<organism evidence="2 3">
    <name type="scientific">Oryzias melastigma</name>
    <name type="common">Marine medaka</name>
    <dbReference type="NCBI Taxonomy" id="30732"/>
    <lineage>
        <taxon>Eukaryota</taxon>
        <taxon>Metazoa</taxon>
        <taxon>Chordata</taxon>
        <taxon>Craniata</taxon>
        <taxon>Vertebrata</taxon>
        <taxon>Euteleostomi</taxon>
        <taxon>Actinopterygii</taxon>
        <taxon>Neopterygii</taxon>
        <taxon>Teleostei</taxon>
        <taxon>Neoteleostei</taxon>
        <taxon>Acanthomorphata</taxon>
        <taxon>Ovalentaria</taxon>
        <taxon>Atherinomorphae</taxon>
        <taxon>Beloniformes</taxon>
        <taxon>Adrianichthyidae</taxon>
        <taxon>Oryziinae</taxon>
        <taxon>Oryzias</taxon>
    </lineage>
</organism>
<evidence type="ECO:0000256" key="1">
    <source>
        <dbReference type="SAM" id="MobiDB-lite"/>
    </source>
</evidence>
<name>A0A834BXC4_ORYME</name>
<reference evidence="2" key="1">
    <citation type="journal article" name="BMC Genomics">
        <title>Long-read sequencing and de novo genome assembly of marine medaka (Oryzias melastigma).</title>
        <authorList>
            <person name="Liang P."/>
            <person name="Saqib H.S.A."/>
            <person name="Ni X."/>
            <person name="Shen Y."/>
        </authorList>
    </citation>
    <scope>NUCLEOTIDE SEQUENCE</scope>
    <source>
        <strain evidence="2">Bigg-433</strain>
    </source>
</reference>
<protein>
    <submittedName>
        <fullName evidence="2">Uncharacterized protein</fullName>
    </submittedName>
</protein>
<sequence length="107" mass="11806">MRRPIRPRSLTAPSSARRLEDAGSGGGPTEGSVARQNGRSHERRSVYKPGATGGRGAAALKLHYGLKEEEEEVCHDEGVRARRCARSTFSICFDFAFNRSSRWLEGE</sequence>
<feature type="region of interest" description="Disordered" evidence="1">
    <location>
        <begin position="1"/>
        <end position="55"/>
    </location>
</feature>
<evidence type="ECO:0000313" key="3">
    <source>
        <dbReference type="Proteomes" id="UP000646548"/>
    </source>
</evidence>
<dbReference type="AlphaFoldDB" id="A0A834BXC4"/>
<accession>A0A834BXC4</accession>
<dbReference type="Proteomes" id="UP000646548">
    <property type="component" value="Unassembled WGS sequence"/>
</dbReference>
<evidence type="ECO:0000313" key="2">
    <source>
        <dbReference type="EMBL" id="KAF6716036.1"/>
    </source>
</evidence>
<proteinExistence type="predicted"/>
<comment type="caution">
    <text evidence="2">The sequence shown here is derived from an EMBL/GenBank/DDBJ whole genome shotgun (WGS) entry which is preliminary data.</text>
</comment>